<evidence type="ECO:0000256" key="4">
    <source>
        <dbReference type="PROSITE-ProRule" id="PRU00520"/>
    </source>
</evidence>
<evidence type="ECO:0000256" key="2">
    <source>
        <dbReference type="ARBA" id="ARBA00012150"/>
    </source>
</evidence>
<sequence length="94" mass="10542">MDSRRVSLRIRGRVQGVFFRESARTEALRLGLKGWVRNLPDGSVEAVAEGPPHALEAFVRWSHRGPPQARVTEVERADAEALGEFITFIVERSS</sequence>
<evidence type="ECO:0000256" key="3">
    <source>
        <dbReference type="ARBA" id="ARBA00047645"/>
    </source>
</evidence>
<comment type="caution">
    <text evidence="8">The sequence shown here is derived from an EMBL/GenBank/DDBJ whole genome shotgun (WGS) entry which is preliminary data.</text>
</comment>
<dbReference type="STRING" id="83449.BON30_44765"/>
<name>A0A1L9AW77_9BACT</name>
<protein>
    <recommendedName>
        <fullName evidence="2 4">Acylphosphatase</fullName>
        <ecNumber evidence="2 4">3.6.1.7</ecNumber>
    </recommendedName>
</protein>
<evidence type="ECO:0000313" key="9">
    <source>
        <dbReference type="Proteomes" id="UP000182229"/>
    </source>
</evidence>
<proteinExistence type="inferred from homology"/>
<feature type="domain" description="Acylphosphatase-like" evidence="7">
    <location>
        <begin position="5"/>
        <end position="92"/>
    </location>
</feature>
<dbReference type="PRINTS" id="PR00112">
    <property type="entry name" value="ACYLPHPHTASE"/>
</dbReference>
<dbReference type="PANTHER" id="PTHR47268">
    <property type="entry name" value="ACYLPHOSPHATASE"/>
    <property type="match status" value="1"/>
</dbReference>
<dbReference type="OrthoDB" id="5295388at2"/>
<gene>
    <name evidence="8" type="ORF">BON30_44765</name>
</gene>
<evidence type="ECO:0000256" key="5">
    <source>
        <dbReference type="RuleBase" id="RU000553"/>
    </source>
</evidence>
<dbReference type="EC" id="3.6.1.7" evidence="2 4"/>
<feature type="active site" evidence="4">
    <location>
        <position position="20"/>
    </location>
</feature>
<dbReference type="Pfam" id="PF00708">
    <property type="entry name" value="Acylphosphatase"/>
    <property type="match status" value="1"/>
</dbReference>
<reference evidence="9" key="1">
    <citation type="submission" date="2016-11" db="EMBL/GenBank/DDBJ databases">
        <authorList>
            <person name="Shukria A."/>
            <person name="Stevens D.C."/>
        </authorList>
    </citation>
    <scope>NUCLEOTIDE SEQUENCE [LARGE SCALE GENOMIC DNA]</scope>
    <source>
        <strain evidence="9">Cbfe23</strain>
    </source>
</reference>
<dbReference type="InterPro" id="IPR020456">
    <property type="entry name" value="Acylphosphatase"/>
</dbReference>
<dbReference type="PROSITE" id="PS00151">
    <property type="entry name" value="ACYLPHOSPHATASE_2"/>
    <property type="match status" value="1"/>
</dbReference>
<dbReference type="SUPFAM" id="SSF54975">
    <property type="entry name" value="Acylphosphatase/BLUF domain-like"/>
    <property type="match status" value="1"/>
</dbReference>
<evidence type="ECO:0000256" key="6">
    <source>
        <dbReference type="RuleBase" id="RU004168"/>
    </source>
</evidence>
<comment type="catalytic activity">
    <reaction evidence="3 4 5">
        <text>an acyl phosphate + H2O = a carboxylate + phosphate + H(+)</text>
        <dbReference type="Rhea" id="RHEA:14965"/>
        <dbReference type="ChEBI" id="CHEBI:15377"/>
        <dbReference type="ChEBI" id="CHEBI:15378"/>
        <dbReference type="ChEBI" id="CHEBI:29067"/>
        <dbReference type="ChEBI" id="CHEBI:43474"/>
        <dbReference type="ChEBI" id="CHEBI:59918"/>
        <dbReference type="EC" id="3.6.1.7"/>
    </reaction>
</comment>
<accession>A0A1L9AW77</accession>
<evidence type="ECO:0000313" key="8">
    <source>
        <dbReference type="EMBL" id="OJH34265.1"/>
    </source>
</evidence>
<dbReference type="InterPro" id="IPR001792">
    <property type="entry name" value="Acylphosphatase-like_dom"/>
</dbReference>
<dbReference type="PROSITE" id="PS00150">
    <property type="entry name" value="ACYLPHOSPHATASE_1"/>
    <property type="match status" value="1"/>
</dbReference>
<keyword evidence="4 5" id="KW-0378">Hydrolase</keyword>
<dbReference type="AlphaFoldDB" id="A0A1L9AW77"/>
<evidence type="ECO:0000259" key="7">
    <source>
        <dbReference type="PROSITE" id="PS51160"/>
    </source>
</evidence>
<dbReference type="InterPro" id="IPR017968">
    <property type="entry name" value="Acylphosphatase_CS"/>
</dbReference>
<dbReference type="PROSITE" id="PS51160">
    <property type="entry name" value="ACYLPHOSPHATASE_3"/>
    <property type="match status" value="1"/>
</dbReference>
<dbReference type="Proteomes" id="UP000182229">
    <property type="component" value="Unassembled WGS sequence"/>
</dbReference>
<dbReference type="InterPro" id="IPR036046">
    <property type="entry name" value="Acylphosphatase-like_dom_sf"/>
</dbReference>
<reference evidence="8 9" key="2">
    <citation type="submission" date="2016-12" db="EMBL/GenBank/DDBJ databases">
        <title>Draft Genome Sequence of Cystobacter ferrugineus Strain Cbfe23.</title>
        <authorList>
            <person name="Akbar S."/>
            <person name="Dowd S.E."/>
            <person name="Stevens D.C."/>
        </authorList>
    </citation>
    <scope>NUCLEOTIDE SEQUENCE [LARGE SCALE GENOMIC DNA]</scope>
    <source>
        <strain evidence="8 9">Cbfe23</strain>
    </source>
</reference>
<dbReference type="PANTHER" id="PTHR47268:SF4">
    <property type="entry name" value="ACYLPHOSPHATASE"/>
    <property type="match status" value="1"/>
</dbReference>
<comment type="similarity">
    <text evidence="1 6">Belongs to the acylphosphatase family.</text>
</comment>
<dbReference type="EMBL" id="MPIN01000021">
    <property type="protein sequence ID" value="OJH34265.1"/>
    <property type="molecule type" value="Genomic_DNA"/>
</dbReference>
<feature type="active site" evidence="4">
    <location>
        <position position="38"/>
    </location>
</feature>
<keyword evidence="9" id="KW-1185">Reference proteome</keyword>
<evidence type="ECO:0000256" key="1">
    <source>
        <dbReference type="ARBA" id="ARBA00005614"/>
    </source>
</evidence>
<dbReference type="Gene3D" id="3.30.70.100">
    <property type="match status" value="1"/>
</dbReference>
<organism evidence="8 9">
    <name type="scientific">Cystobacter ferrugineus</name>
    <dbReference type="NCBI Taxonomy" id="83449"/>
    <lineage>
        <taxon>Bacteria</taxon>
        <taxon>Pseudomonadati</taxon>
        <taxon>Myxococcota</taxon>
        <taxon>Myxococcia</taxon>
        <taxon>Myxococcales</taxon>
        <taxon>Cystobacterineae</taxon>
        <taxon>Archangiaceae</taxon>
        <taxon>Cystobacter</taxon>
    </lineage>
</organism>
<dbReference type="RefSeq" id="WP_071904782.1">
    <property type="nucleotide sequence ID" value="NZ_MPIN01000021.1"/>
</dbReference>
<dbReference type="GO" id="GO:0003998">
    <property type="term" value="F:acylphosphatase activity"/>
    <property type="evidence" value="ECO:0007669"/>
    <property type="project" value="UniProtKB-EC"/>
</dbReference>